<organism evidence="1 2">
    <name type="scientific">Intestinibacter bartlettii</name>
    <dbReference type="NCBI Taxonomy" id="261299"/>
    <lineage>
        <taxon>Bacteria</taxon>
        <taxon>Bacillati</taxon>
        <taxon>Bacillota</taxon>
        <taxon>Clostridia</taxon>
        <taxon>Peptostreptococcales</taxon>
        <taxon>Peptostreptococcaceae</taxon>
        <taxon>Intestinibacter</taxon>
    </lineage>
</organism>
<sequence>MIYIDMYIFTDNIQFSIFRNFSNTKKIVKKDEIVFPVCYSSAQKLNYVRNLTCIFIEEYSIKYFKVNIGNLDKNQEVDILLNEMKDAIKMEGVLEELFISRGVKPWK</sequence>
<reference evidence="1 2" key="1">
    <citation type="submission" date="2021-06" db="EMBL/GenBank/DDBJ databases">
        <authorList>
            <person name="Sun Q."/>
            <person name="Li D."/>
        </authorList>
    </citation>
    <scope>NUCLEOTIDE SEQUENCE [LARGE SCALE GENOMIC DNA]</scope>
    <source>
        <strain evidence="1 2">N19</strain>
    </source>
</reference>
<proteinExistence type="predicted"/>
<gene>
    <name evidence="1" type="ORF">KQI20_14035</name>
</gene>
<name>A0ABS6E256_9FIRM</name>
<accession>A0ABS6E256</accession>
<protein>
    <submittedName>
        <fullName evidence="1">Uncharacterized protein</fullName>
    </submittedName>
</protein>
<dbReference type="Proteomes" id="UP001196301">
    <property type="component" value="Unassembled WGS sequence"/>
</dbReference>
<keyword evidence="2" id="KW-1185">Reference proteome</keyword>
<dbReference type="RefSeq" id="WP_216572305.1">
    <property type="nucleotide sequence ID" value="NZ_JAHLOQ010000075.1"/>
</dbReference>
<evidence type="ECO:0000313" key="2">
    <source>
        <dbReference type="Proteomes" id="UP001196301"/>
    </source>
</evidence>
<evidence type="ECO:0000313" key="1">
    <source>
        <dbReference type="EMBL" id="MBU5337547.1"/>
    </source>
</evidence>
<comment type="caution">
    <text evidence="1">The sequence shown here is derived from an EMBL/GenBank/DDBJ whole genome shotgun (WGS) entry which is preliminary data.</text>
</comment>
<dbReference type="EMBL" id="JAHLOQ010000075">
    <property type="protein sequence ID" value="MBU5337547.1"/>
    <property type="molecule type" value="Genomic_DNA"/>
</dbReference>